<accession>A0A0B4H9Z5</accession>
<gene>
    <name evidence="3" type="ORF">MGU_06413</name>
</gene>
<reference evidence="3 4" key="1">
    <citation type="journal article" date="2014" name="Proc. Natl. Acad. Sci. U.S.A.">
        <title>Trajectory and genomic determinants of fungal-pathogen speciation and host adaptation.</title>
        <authorList>
            <person name="Hu X."/>
            <person name="Xiao G."/>
            <person name="Zheng P."/>
            <person name="Shang Y."/>
            <person name="Su Y."/>
            <person name="Zhang X."/>
            <person name="Liu X."/>
            <person name="Zhan S."/>
            <person name="St Leger R.J."/>
            <person name="Wang C."/>
        </authorList>
    </citation>
    <scope>NUCLEOTIDE SEQUENCE [LARGE SCALE GENOMIC DNA]</scope>
    <source>
        <strain evidence="3 4">ARSEF 977</strain>
    </source>
</reference>
<evidence type="ECO:0000313" key="4">
    <source>
        <dbReference type="Proteomes" id="UP000031192"/>
    </source>
</evidence>
<feature type="domain" description="Thioesterase" evidence="2">
    <location>
        <begin position="74"/>
        <end position="143"/>
    </location>
</feature>
<dbReference type="CDD" id="cd03443">
    <property type="entry name" value="PaaI_thioesterase"/>
    <property type="match status" value="1"/>
</dbReference>
<comment type="caution">
    <text evidence="3">The sequence shown here is derived from an EMBL/GenBank/DDBJ whole genome shotgun (WGS) entry which is preliminary data.</text>
</comment>
<dbReference type="SUPFAM" id="SSF54637">
    <property type="entry name" value="Thioesterase/thiol ester dehydrase-isomerase"/>
    <property type="match status" value="1"/>
</dbReference>
<dbReference type="PANTHER" id="PTHR21660">
    <property type="entry name" value="THIOESTERASE SUPERFAMILY MEMBER-RELATED"/>
    <property type="match status" value="1"/>
</dbReference>
<comment type="similarity">
    <text evidence="1">Belongs to the thioesterase PaaI family.</text>
</comment>
<organism evidence="3 4">
    <name type="scientific">Metarhizium guizhouense (strain ARSEF 977)</name>
    <dbReference type="NCBI Taxonomy" id="1276136"/>
    <lineage>
        <taxon>Eukaryota</taxon>
        <taxon>Fungi</taxon>
        <taxon>Dikarya</taxon>
        <taxon>Ascomycota</taxon>
        <taxon>Pezizomycotina</taxon>
        <taxon>Sordariomycetes</taxon>
        <taxon>Hypocreomycetidae</taxon>
        <taxon>Hypocreales</taxon>
        <taxon>Clavicipitaceae</taxon>
        <taxon>Metarhizium</taxon>
    </lineage>
</organism>
<dbReference type="HOGENOM" id="CLU_089876_12_0_1"/>
<dbReference type="EMBL" id="AZNH01000021">
    <property type="protein sequence ID" value="KID86601.1"/>
    <property type="molecule type" value="Genomic_DNA"/>
</dbReference>
<proteinExistence type="inferred from homology"/>
<dbReference type="PANTHER" id="PTHR21660:SF11">
    <property type="entry name" value="FAMILY PROTEIN, PUTATIVE (AFU_ORTHOLOGUE AFUA_4G04355)-RELATED"/>
    <property type="match status" value="1"/>
</dbReference>
<dbReference type="GO" id="GO:0047617">
    <property type="term" value="F:fatty acyl-CoA hydrolase activity"/>
    <property type="evidence" value="ECO:0007669"/>
    <property type="project" value="InterPro"/>
</dbReference>
<dbReference type="Proteomes" id="UP000031192">
    <property type="component" value="Unassembled WGS sequence"/>
</dbReference>
<dbReference type="InterPro" id="IPR039298">
    <property type="entry name" value="ACOT13"/>
</dbReference>
<name>A0A0B4H9Z5_METGA</name>
<evidence type="ECO:0000313" key="3">
    <source>
        <dbReference type="EMBL" id="KID86601.1"/>
    </source>
</evidence>
<evidence type="ECO:0000256" key="1">
    <source>
        <dbReference type="ARBA" id="ARBA00008324"/>
    </source>
</evidence>
<dbReference type="AlphaFoldDB" id="A0A0B4H9Z5"/>
<protein>
    <submittedName>
        <fullName evidence="3">Thioesterase family protein</fullName>
    </submittedName>
</protein>
<dbReference type="OrthoDB" id="46529at2759"/>
<dbReference type="Pfam" id="PF03061">
    <property type="entry name" value="4HBT"/>
    <property type="match status" value="1"/>
</dbReference>
<dbReference type="InterPro" id="IPR029069">
    <property type="entry name" value="HotDog_dom_sf"/>
</dbReference>
<dbReference type="Gene3D" id="3.10.129.10">
    <property type="entry name" value="Hotdog Thioesterase"/>
    <property type="match status" value="1"/>
</dbReference>
<sequence>MTLSSTSNEASSQDSTAAAADAARTAKVHALTQSLLSKSPIYGLILADIQLAAVAAGTVTLRLTLSATHLNSKGGLHGAVSATMVDFATGLAICAHDLRERTGASVDMHLTFLSTAAAGDTVLIRSTAERVGGSLAFVSVAINKLGEDGSETPVTRARHTKYVRGTKEP</sequence>
<keyword evidence="4" id="KW-1185">Reference proteome</keyword>
<evidence type="ECO:0000259" key="2">
    <source>
        <dbReference type="Pfam" id="PF03061"/>
    </source>
</evidence>
<dbReference type="InterPro" id="IPR006683">
    <property type="entry name" value="Thioestr_dom"/>
</dbReference>